<proteinExistence type="predicted"/>
<reference evidence="2" key="1">
    <citation type="submission" date="2022-01" db="EMBL/GenBank/DDBJ databases">
        <title>Antribacter sp. nov., isolated from Guizhou of China.</title>
        <authorList>
            <person name="Chengliang C."/>
            <person name="Ya Z."/>
        </authorList>
    </citation>
    <scope>NUCLEOTIDE SEQUENCE</scope>
    <source>
        <strain evidence="2">KLBMP 9083</strain>
    </source>
</reference>
<dbReference type="Proteomes" id="UP001165405">
    <property type="component" value="Unassembled WGS sequence"/>
</dbReference>
<keyword evidence="1" id="KW-0812">Transmembrane</keyword>
<evidence type="ECO:0000256" key="1">
    <source>
        <dbReference type="SAM" id="Phobius"/>
    </source>
</evidence>
<gene>
    <name evidence="2" type="ORF">L1785_21450</name>
</gene>
<feature type="transmembrane region" description="Helical" evidence="1">
    <location>
        <begin position="30"/>
        <end position="49"/>
    </location>
</feature>
<comment type="caution">
    <text evidence="2">The sequence shown here is derived from an EMBL/GenBank/DDBJ whole genome shotgun (WGS) entry which is preliminary data.</text>
</comment>
<dbReference type="RefSeq" id="WP_236091290.1">
    <property type="nucleotide sequence ID" value="NZ_JAKGSG010000063.1"/>
</dbReference>
<keyword evidence="1" id="KW-0472">Membrane</keyword>
<protein>
    <submittedName>
        <fullName evidence="2">Uncharacterized protein</fullName>
    </submittedName>
</protein>
<dbReference type="EMBL" id="JAKGSG010000063">
    <property type="protein sequence ID" value="MCF4123538.1"/>
    <property type="molecule type" value="Genomic_DNA"/>
</dbReference>
<feature type="transmembrane region" description="Helical" evidence="1">
    <location>
        <begin position="164"/>
        <end position="185"/>
    </location>
</feature>
<evidence type="ECO:0000313" key="2">
    <source>
        <dbReference type="EMBL" id="MCF4123538.1"/>
    </source>
</evidence>
<feature type="transmembrane region" description="Helical" evidence="1">
    <location>
        <begin position="130"/>
        <end position="152"/>
    </location>
</feature>
<accession>A0AA41U918</accession>
<name>A0AA41U918_9MICO</name>
<evidence type="ECO:0000313" key="3">
    <source>
        <dbReference type="Proteomes" id="UP001165405"/>
    </source>
</evidence>
<organism evidence="2 3">
    <name type="scientific">Antribacter soli</name>
    <dbReference type="NCBI Taxonomy" id="2910976"/>
    <lineage>
        <taxon>Bacteria</taxon>
        <taxon>Bacillati</taxon>
        <taxon>Actinomycetota</taxon>
        <taxon>Actinomycetes</taxon>
        <taxon>Micrococcales</taxon>
        <taxon>Promicromonosporaceae</taxon>
        <taxon>Antribacter</taxon>
    </lineage>
</organism>
<keyword evidence="3" id="KW-1185">Reference proteome</keyword>
<dbReference type="AlphaFoldDB" id="A0AA41U918"/>
<sequence length="208" mass="22541">MTLKNRILLASLGALATALTTQFAGPLPEFLVWLLGTGGAATFLSALVLPTDTKHPPVHSLTIIDKGYLTPAEVHAILGILPPSGIGMLEARGAQWTVARHVAKWRADRVVDVLEQQGVESVRERDALSVLQWVGVNILPAFVGLMLLVPLLALVRFGEIGSNFLQALLLFAVWAAVALATRAVLERYVIHRAVWEPELTSKGTFVER</sequence>
<keyword evidence="1" id="KW-1133">Transmembrane helix</keyword>